<evidence type="ECO:0000313" key="3">
    <source>
        <dbReference type="Proteomes" id="UP000246702"/>
    </source>
</evidence>
<feature type="compositionally biased region" description="Polar residues" evidence="1">
    <location>
        <begin position="1"/>
        <end position="13"/>
    </location>
</feature>
<evidence type="ECO:0000313" key="2">
    <source>
        <dbReference type="EMBL" id="PWY72225.1"/>
    </source>
</evidence>
<comment type="caution">
    <text evidence="2">The sequence shown here is derived from an EMBL/GenBank/DDBJ whole genome shotgun (WGS) entry which is preliminary data.</text>
</comment>
<organism evidence="2 3">
    <name type="scientific">Aspergillus sclerotioniger CBS 115572</name>
    <dbReference type="NCBI Taxonomy" id="1450535"/>
    <lineage>
        <taxon>Eukaryota</taxon>
        <taxon>Fungi</taxon>
        <taxon>Dikarya</taxon>
        <taxon>Ascomycota</taxon>
        <taxon>Pezizomycotina</taxon>
        <taxon>Eurotiomycetes</taxon>
        <taxon>Eurotiomycetidae</taxon>
        <taxon>Eurotiales</taxon>
        <taxon>Aspergillaceae</taxon>
        <taxon>Aspergillus</taxon>
        <taxon>Aspergillus subgen. Circumdati</taxon>
    </lineage>
</organism>
<gene>
    <name evidence="2" type="ORF">BO94DRAFT_253767</name>
</gene>
<dbReference type="EMBL" id="MSFK01000034">
    <property type="protein sequence ID" value="PWY72225.1"/>
    <property type="molecule type" value="Genomic_DNA"/>
</dbReference>
<evidence type="ECO:0000256" key="1">
    <source>
        <dbReference type="SAM" id="MobiDB-lite"/>
    </source>
</evidence>
<dbReference type="RefSeq" id="XP_025463178.1">
    <property type="nucleotide sequence ID" value="XM_025606448.1"/>
</dbReference>
<dbReference type="Proteomes" id="UP000246702">
    <property type="component" value="Unassembled WGS sequence"/>
</dbReference>
<dbReference type="AlphaFoldDB" id="A0A317VE42"/>
<proteinExistence type="predicted"/>
<protein>
    <submittedName>
        <fullName evidence="2">Uncharacterized protein</fullName>
    </submittedName>
</protein>
<keyword evidence="3" id="KW-1185">Reference proteome</keyword>
<accession>A0A317VE42</accession>
<dbReference type="GeneID" id="37108591"/>
<feature type="region of interest" description="Disordered" evidence="1">
    <location>
        <begin position="1"/>
        <end position="21"/>
    </location>
</feature>
<name>A0A317VE42_9EURO</name>
<reference evidence="2 3" key="1">
    <citation type="submission" date="2016-12" db="EMBL/GenBank/DDBJ databases">
        <title>The genomes of Aspergillus section Nigri reveals drivers in fungal speciation.</title>
        <authorList>
            <consortium name="DOE Joint Genome Institute"/>
            <person name="Vesth T.C."/>
            <person name="Nybo J."/>
            <person name="Theobald S."/>
            <person name="Brandl J."/>
            <person name="Frisvad J.C."/>
            <person name="Nielsen K.F."/>
            <person name="Lyhne E.K."/>
            <person name="Kogle M.E."/>
            <person name="Kuo A."/>
            <person name="Riley R."/>
            <person name="Clum A."/>
            <person name="Nolan M."/>
            <person name="Lipzen A."/>
            <person name="Salamov A."/>
            <person name="Henrissat B."/>
            <person name="Wiebenga A."/>
            <person name="De Vries R.P."/>
            <person name="Grigoriev I.V."/>
            <person name="Mortensen U.H."/>
            <person name="Andersen M.R."/>
            <person name="Baker S.E."/>
        </authorList>
    </citation>
    <scope>NUCLEOTIDE SEQUENCE [LARGE SCALE GENOMIC DNA]</scope>
    <source>
        <strain evidence="2 3">CBS 115572</strain>
    </source>
</reference>
<sequence>MLTTFNYTTATSHTDNDDNKSIHSMISSGEPPLEPLIIQQGFAHEHNDLLFPSPLYWTLLLTIISSGMIGRQFKGGRLWSLGRGRLYCCCSALSSLLRLLCLTCVRAFFPARRSFWMACWGIGIGRGRDEFTGLAEFYFTLLYILLWRE</sequence>